<dbReference type="PANTHER" id="PTHR34818:SF1">
    <property type="entry name" value="PROTEIN BLI-3"/>
    <property type="match status" value="1"/>
</dbReference>
<dbReference type="RefSeq" id="WP_193986974.1">
    <property type="nucleotide sequence ID" value="NZ_CP063656.1"/>
</dbReference>
<feature type="domain" description="General stress protein FMN-binding split barrel" evidence="1">
    <location>
        <begin position="8"/>
        <end position="138"/>
    </location>
</feature>
<dbReference type="InterPro" id="IPR038725">
    <property type="entry name" value="YdaG_split_barrel_FMN-bd"/>
</dbReference>
<dbReference type="SUPFAM" id="SSF50475">
    <property type="entry name" value="FMN-binding split barrel"/>
    <property type="match status" value="1"/>
</dbReference>
<keyword evidence="3" id="KW-1185">Reference proteome</keyword>
<dbReference type="InterPro" id="IPR012349">
    <property type="entry name" value="Split_barrel_FMN-bd"/>
</dbReference>
<evidence type="ECO:0000259" key="1">
    <source>
        <dbReference type="Pfam" id="PF16242"/>
    </source>
</evidence>
<dbReference type="Gene3D" id="2.30.110.10">
    <property type="entry name" value="Electron Transport, Fmn-binding Protein, Chain A"/>
    <property type="match status" value="1"/>
</dbReference>
<proteinExistence type="predicted"/>
<reference evidence="2 3" key="1">
    <citation type="submission" date="2020-10" db="EMBL/GenBank/DDBJ databases">
        <title>complete genome sequencing of Lysobacter sp. H21R20.</title>
        <authorList>
            <person name="Bae J.-W."/>
            <person name="Lee S.-Y."/>
        </authorList>
    </citation>
    <scope>NUCLEOTIDE SEQUENCE [LARGE SCALE GENOMIC DNA]</scope>
    <source>
        <strain evidence="2 3">H21R20</strain>
    </source>
</reference>
<gene>
    <name evidence="2" type="ORF">INQ41_05855</name>
</gene>
<dbReference type="Pfam" id="PF16242">
    <property type="entry name" value="Pyrid_ox_like"/>
    <property type="match status" value="1"/>
</dbReference>
<dbReference type="KEGG" id="lcic:INQ41_05855"/>
<evidence type="ECO:0000313" key="2">
    <source>
        <dbReference type="EMBL" id="QOW20535.1"/>
    </source>
</evidence>
<dbReference type="EMBL" id="CP063656">
    <property type="protein sequence ID" value="QOW20535.1"/>
    <property type="molecule type" value="Genomic_DNA"/>
</dbReference>
<protein>
    <submittedName>
        <fullName evidence="2">Pyridoxamine 5'-phosphate oxidase family protein</fullName>
    </submittedName>
</protein>
<dbReference type="AlphaFoldDB" id="A0A7S6UHW0"/>
<dbReference type="InterPro" id="IPR052917">
    <property type="entry name" value="Stress-Dev_Protein"/>
</dbReference>
<dbReference type="Proteomes" id="UP000594059">
    <property type="component" value="Chromosome"/>
</dbReference>
<sequence length="159" mass="17716">MADAKELEQKFWKALKSDRTVMLATDTVPPRPMTGIAEDERSPLWFFTSSQTDFGIALEGRTAQHATGTLTAKNHEVFASFSGNVVIDNDRAVIERLWNPFVGAWFEGKDDPKLRLVRMDLDSAHVWLNEHTMVAGVKLLLGIDPKKSYKAKAGDVDLG</sequence>
<evidence type="ECO:0000313" key="3">
    <source>
        <dbReference type="Proteomes" id="UP000594059"/>
    </source>
</evidence>
<accession>A0A7S6UHW0</accession>
<organism evidence="2 3">
    <name type="scientific">Novilysobacter ciconiae</name>
    <dbReference type="NCBI Taxonomy" id="2781022"/>
    <lineage>
        <taxon>Bacteria</taxon>
        <taxon>Pseudomonadati</taxon>
        <taxon>Pseudomonadota</taxon>
        <taxon>Gammaproteobacteria</taxon>
        <taxon>Lysobacterales</taxon>
        <taxon>Lysobacteraceae</taxon>
        <taxon>Novilysobacter</taxon>
    </lineage>
</organism>
<name>A0A7S6UHW0_9GAMM</name>
<dbReference type="PANTHER" id="PTHR34818">
    <property type="entry name" value="PROTEIN BLI-3"/>
    <property type="match status" value="1"/>
</dbReference>